<evidence type="ECO:0000256" key="4">
    <source>
        <dbReference type="ARBA" id="ARBA00023015"/>
    </source>
</evidence>
<organism evidence="11 12">
    <name type="scientific">Spinacia oleracea</name>
    <name type="common">Spinach</name>
    <dbReference type="NCBI Taxonomy" id="3562"/>
    <lineage>
        <taxon>Eukaryota</taxon>
        <taxon>Viridiplantae</taxon>
        <taxon>Streptophyta</taxon>
        <taxon>Embryophyta</taxon>
        <taxon>Tracheophyta</taxon>
        <taxon>Spermatophyta</taxon>
        <taxon>Magnoliopsida</taxon>
        <taxon>eudicotyledons</taxon>
        <taxon>Gunneridae</taxon>
        <taxon>Pentapetalae</taxon>
        <taxon>Caryophyllales</taxon>
        <taxon>Chenopodiaceae</taxon>
        <taxon>Chenopodioideae</taxon>
        <taxon>Anserineae</taxon>
        <taxon>Spinacia</taxon>
    </lineage>
</organism>
<evidence type="ECO:0000256" key="1">
    <source>
        <dbReference type="ARBA" id="ARBA00004123"/>
    </source>
</evidence>
<keyword evidence="4 8" id="KW-0805">Transcription regulation</keyword>
<evidence type="ECO:0000313" key="11">
    <source>
        <dbReference type="Proteomes" id="UP000813463"/>
    </source>
</evidence>
<gene>
    <name evidence="12" type="primary">LOC110805807</name>
</gene>
<keyword evidence="7 8" id="KW-0927">Auxin signaling pathway</keyword>
<sequence length="233" mass="26211">MGKIEEDDQHYSSSSSSTDSNVDSNLYRRHHRLSDSHSLSASASYNSATTSSSFCIINGNSNDFGNKDFSTDLRLGLSISSHHHDLSSSLRGQYSDWSPMKASLRSTLGSETSNCRRETLFIKVSMEGIPIGRKLDLLPHHGYHSLITTLVQMFRTTILSSDIICNISPENGHILTYEDKEGDWMMVGDVPWDQSSALETMHNGKVRNIIERRKYIFIKDVFGYCKKAEDCCI</sequence>
<dbReference type="PROSITE" id="PS51745">
    <property type="entry name" value="PB1"/>
    <property type="match status" value="1"/>
</dbReference>
<dbReference type="Proteomes" id="UP000813463">
    <property type="component" value="Chromosome 3"/>
</dbReference>
<keyword evidence="6 8" id="KW-0539">Nucleus</keyword>
<accession>A0ABM3RJA6</accession>
<reference evidence="11" key="1">
    <citation type="journal article" date="2021" name="Nat. Commun.">
        <title>Genomic analyses provide insights into spinach domestication and the genetic basis of agronomic traits.</title>
        <authorList>
            <person name="Cai X."/>
            <person name="Sun X."/>
            <person name="Xu C."/>
            <person name="Sun H."/>
            <person name="Wang X."/>
            <person name="Ge C."/>
            <person name="Zhang Z."/>
            <person name="Wang Q."/>
            <person name="Fei Z."/>
            <person name="Jiao C."/>
            <person name="Wang Q."/>
        </authorList>
    </citation>
    <scope>NUCLEOTIDE SEQUENCE [LARGE SCALE GENOMIC DNA]</scope>
    <source>
        <strain evidence="11">cv. Varoflay</strain>
    </source>
</reference>
<keyword evidence="11" id="KW-1185">Reference proteome</keyword>
<name>A0ABM3RJA6_SPIOL</name>
<dbReference type="InterPro" id="IPR003311">
    <property type="entry name" value="AUX_IAA"/>
</dbReference>
<evidence type="ECO:0000256" key="2">
    <source>
        <dbReference type="ARBA" id="ARBA00006728"/>
    </source>
</evidence>
<feature type="domain" description="PB1" evidence="10">
    <location>
        <begin position="119"/>
        <end position="214"/>
    </location>
</feature>
<dbReference type="GeneID" id="110805807"/>
<evidence type="ECO:0000313" key="12">
    <source>
        <dbReference type="RefSeq" id="XP_056695699.1"/>
    </source>
</evidence>
<feature type="region of interest" description="Disordered" evidence="9">
    <location>
        <begin position="1"/>
        <end position="23"/>
    </location>
</feature>
<evidence type="ECO:0000256" key="5">
    <source>
        <dbReference type="ARBA" id="ARBA00023163"/>
    </source>
</evidence>
<comment type="function">
    <text evidence="8">Aux/IAA proteins are short-lived transcriptional factors that function as repressors of early auxin response genes at low auxin concentrations.</text>
</comment>
<dbReference type="InterPro" id="IPR053793">
    <property type="entry name" value="PB1-like"/>
</dbReference>
<proteinExistence type="inferred from homology"/>
<comment type="subunit">
    <text evidence="8">Homodimers and heterodimers.</text>
</comment>
<evidence type="ECO:0000256" key="9">
    <source>
        <dbReference type="SAM" id="MobiDB-lite"/>
    </source>
</evidence>
<evidence type="ECO:0000256" key="8">
    <source>
        <dbReference type="RuleBase" id="RU004549"/>
    </source>
</evidence>
<comment type="subcellular location">
    <subcellularLocation>
        <location evidence="1 8">Nucleus</location>
    </subcellularLocation>
</comment>
<protein>
    <recommendedName>
        <fullName evidence="8">Auxin-responsive protein</fullName>
    </recommendedName>
</protein>
<dbReference type="PANTHER" id="PTHR31734:SF94">
    <property type="entry name" value="AUXIN-RESPONSIVE PROTEIN IAA30"/>
    <property type="match status" value="1"/>
</dbReference>
<dbReference type="Pfam" id="PF02309">
    <property type="entry name" value="AUX_IAA"/>
    <property type="match status" value="1"/>
</dbReference>
<evidence type="ECO:0000256" key="7">
    <source>
        <dbReference type="ARBA" id="ARBA00023294"/>
    </source>
</evidence>
<feature type="compositionally biased region" description="Low complexity" evidence="9">
    <location>
        <begin position="12"/>
        <end position="23"/>
    </location>
</feature>
<evidence type="ECO:0000256" key="6">
    <source>
        <dbReference type="ARBA" id="ARBA00023242"/>
    </source>
</evidence>
<dbReference type="SUPFAM" id="SSF54277">
    <property type="entry name" value="CAD &amp; PB1 domains"/>
    <property type="match status" value="1"/>
</dbReference>
<comment type="similarity">
    <text evidence="2 8">Belongs to the Aux/IAA family.</text>
</comment>
<keyword evidence="3 8" id="KW-0678">Repressor</keyword>
<keyword evidence="5 8" id="KW-0804">Transcription</keyword>
<reference evidence="12" key="2">
    <citation type="submission" date="2025-08" db="UniProtKB">
        <authorList>
            <consortium name="RefSeq"/>
        </authorList>
    </citation>
    <scope>IDENTIFICATION</scope>
    <source>
        <tissue evidence="12">Leaf</tissue>
    </source>
</reference>
<dbReference type="Gene3D" id="3.10.20.90">
    <property type="entry name" value="Phosphatidylinositol 3-kinase Catalytic Subunit, Chain A, domain 1"/>
    <property type="match status" value="1"/>
</dbReference>
<evidence type="ECO:0000256" key="3">
    <source>
        <dbReference type="ARBA" id="ARBA00022491"/>
    </source>
</evidence>
<dbReference type="PANTHER" id="PTHR31734">
    <property type="entry name" value="AUXIN-RESPONSIVE PROTEIN IAA17"/>
    <property type="match status" value="1"/>
</dbReference>
<dbReference type="RefSeq" id="XP_056695699.1">
    <property type="nucleotide sequence ID" value="XM_056839721.1"/>
</dbReference>
<evidence type="ECO:0000259" key="10">
    <source>
        <dbReference type="PROSITE" id="PS51745"/>
    </source>
</evidence>
<dbReference type="InterPro" id="IPR033389">
    <property type="entry name" value="AUX/IAA_dom"/>
</dbReference>